<feature type="domain" description="DDE-1" evidence="1">
    <location>
        <begin position="20"/>
        <end position="138"/>
    </location>
</feature>
<keyword evidence="3" id="KW-1185">Reference proteome</keyword>
<name>A0AAV0WE90_9HEMI</name>
<proteinExistence type="predicted"/>
<dbReference type="GO" id="GO:0005634">
    <property type="term" value="C:nucleus"/>
    <property type="evidence" value="ECO:0007669"/>
    <property type="project" value="TreeGrafter"/>
</dbReference>
<accession>A0AAV0WE90</accession>
<gene>
    <name evidence="2" type="ORF">MEUPH1_LOCUS10240</name>
</gene>
<evidence type="ECO:0000313" key="3">
    <source>
        <dbReference type="Proteomes" id="UP001160148"/>
    </source>
</evidence>
<dbReference type="InterPro" id="IPR004875">
    <property type="entry name" value="DDE_SF_endonuclease_dom"/>
</dbReference>
<protein>
    <recommendedName>
        <fullName evidence="1">DDE-1 domain-containing protein</fullName>
    </recommendedName>
</protein>
<dbReference type="Proteomes" id="UP001160148">
    <property type="component" value="Unassembled WGS sequence"/>
</dbReference>
<reference evidence="2 3" key="1">
    <citation type="submission" date="2023-01" db="EMBL/GenBank/DDBJ databases">
        <authorList>
            <person name="Whitehead M."/>
        </authorList>
    </citation>
    <scope>NUCLEOTIDE SEQUENCE [LARGE SCALE GENOMIC DNA]</scope>
</reference>
<dbReference type="Pfam" id="PF03184">
    <property type="entry name" value="DDE_1"/>
    <property type="match status" value="1"/>
</dbReference>
<dbReference type="GO" id="GO:0003677">
    <property type="term" value="F:DNA binding"/>
    <property type="evidence" value="ECO:0007669"/>
    <property type="project" value="TreeGrafter"/>
</dbReference>
<dbReference type="PANTHER" id="PTHR19303">
    <property type="entry name" value="TRANSPOSON"/>
    <property type="match status" value="1"/>
</dbReference>
<sequence length="259" mass="30288">MTGTEKQKLLIIGKSKNPRSWMTSLIFEKWLLDIDQKTSQENRKIILFVDNCTAHPRTLSTKLKSITIAYFPPNTTSKLQPMNQGIISNLKVYYRKRILNKVISNLEQRTTITLRDCISEVSKAWRSDVTSETIKKCFFKAGFTNENIETDIEIPDVQREWELVHCDGVTLQDYLKIDEDIAVYESPTEENDEEEHAVEQSKLTEEDILNALSVVRNGFRQEANVPDEIFLKLDDIETFYERRTIFKNNKQTKLTDYFF</sequence>
<dbReference type="AlphaFoldDB" id="A0AAV0WE90"/>
<dbReference type="InterPro" id="IPR050863">
    <property type="entry name" value="CenT-Element_Derived"/>
</dbReference>
<evidence type="ECO:0000259" key="1">
    <source>
        <dbReference type="Pfam" id="PF03184"/>
    </source>
</evidence>
<dbReference type="PANTHER" id="PTHR19303:SF73">
    <property type="entry name" value="PROTEIN PDC2"/>
    <property type="match status" value="1"/>
</dbReference>
<organism evidence="2 3">
    <name type="scientific">Macrosiphum euphorbiae</name>
    <name type="common">potato aphid</name>
    <dbReference type="NCBI Taxonomy" id="13131"/>
    <lineage>
        <taxon>Eukaryota</taxon>
        <taxon>Metazoa</taxon>
        <taxon>Ecdysozoa</taxon>
        <taxon>Arthropoda</taxon>
        <taxon>Hexapoda</taxon>
        <taxon>Insecta</taxon>
        <taxon>Pterygota</taxon>
        <taxon>Neoptera</taxon>
        <taxon>Paraneoptera</taxon>
        <taxon>Hemiptera</taxon>
        <taxon>Sternorrhyncha</taxon>
        <taxon>Aphidomorpha</taxon>
        <taxon>Aphidoidea</taxon>
        <taxon>Aphididae</taxon>
        <taxon>Macrosiphini</taxon>
        <taxon>Macrosiphum</taxon>
    </lineage>
</organism>
<dbReference type="EMBL" id="CARXXK010000002">
    <property type="protein sequence ID" value="CAI6354209.1"/>
    <property type="molecule type" value="Genomic_DNA"/>
</dbReference>
<evidence type="ECO:0000313" key="2">
    <source>
        <dbReference type="EMBL" id="CAI6354209.1"/>
    </source>
</evidence>
<comment type="caution">
    <text evidence="2">The sequence shown here is derived from an EMBL/GenBank/DDBJ whole genome shotgun (WGS) entry which is preliminary data.</text>
</comment>